<name>A0A0F8Z3N2_9ZZZZ</name>
<dbReference type="AlphaFoldDB" id="A0A0F8Z3N2"/>
<organism evidence="1">
    <name type="scientific">marine sediment metagenome</name>
    <dbReference type="NCBI Taxonomy" id="412755"/>
    <lineage>
        <taxon>unclassified sequences</taxon>
        <taxon>metagenomes</taxon>
        <taxon>ecological metagenomes</taxon>
    </lineage>
</organism>
<evidence type="ECO:0000313" key="1">
    <source>
        <dbReference type="EMBL" id="KKK54691.1"/>
    </source>
</evidence>
<sequence length="113" mass="12598">MANGLLSTIPQEETDQERLERIFRERAARQAPSVEATSSLPSLEPRSQIPRVIAQGAKGAFKGAFKAFIKDPFLEIREFVKQNFISLINGEQGPLELVKVIRGARPVKELLNP</sequence>
<protein>
    <submittedName>
        <fullName evidence="1">Uncharacterized protein</fullName>
    </submittedName>
</protein>
<reference evidence="1" key="1">
    <citation type="journal article" date="2015" name="Nature">
        <title>Complex archaea that bridge the gap between prokaryotes and eukaryotes.</title>
        <authorList>
            <person name="Spang A."/>
            <person name="Saw J.H."/>
            <person name="Jorgensen S.L."/>
            <person name="Zaremba-Niedzwiedzka K."/>
            <person name="Martijn J."/>
            <person name="Lind A.E."/>
            <person name="van Eijk R."/>
            <person name="Schleper C."/>
            <person name="Guy L."/>
            <person name="Ettema T.J."/>
        </authorList>
    </citation>
    <scope>NUCLEOTIDE SEQUENCE</scope>
</reference>
<dbReference type="EMBL" id="LAZR01065865">
    <property type="protein sequence ID" value="KKK54691.1"/>
    <property type="molecule type" value="Genomic_DNA"/>
</dbReference>
<proteinExistence type="predicted"/>
<gene>
    <name evidence="1" type="ORF">LCGC14_3082160</name>
</gene>
<feature type="non-terminal residue" evidence="1">
    <location>
        <position position="113"/>
    </location>
</feature>
<comment type="caution">
    <text evidence="1">The sequence shown here is derived from an EMBL/GenBank/DDBJ whole genome shotgun (WGS) entry which is preliminary data.</text>
</comment>
<accession>A0A0F8Z3N2</accession>